<dbReference type="EMBL" id="CM047591">
    <property type="protein sequence ID" value="KAI9918737.1"/>
    <property type="molecule type" value="Genomic_DNA"/>
</dbReference>
<gene>
    <name evidence="1" type="ORF">PsorP6_012016</name>
</gene>
<evidence type="ECO:0000313" key="2">
    <source>
        <dbReference type="Proteomes" id="UP001163321"/>
    </source>
</evidence>
<name>A0ACC0WJG7_9STRA</name>
<reference evidence="1 2" key="1">
    <citation type="journal article" date="2022" name="bioRxiv">
        <title>The genome of the oomycete Peronosclerospora sorghi, a cosmopolitan pathogen of maize and sorghum, is inflated with dispersed pseudogenes.</title>
        <authorList>
            <person name="Fletcher K."/>
            <person name="Martin F."/>
            <person name="Isakeit T."/>
            <person name="Cavanaugh K."/>
            <person name="Magill C."/>
            <person name="Michelmore R."/>
        </authorList>
    </citation>
    <scope>NUCLEOTIDE SEQUENCE [LARGE SCALE GENOMIC DNA]</scope>
    <source>
        <strain evidence="1">P6</strain>
    </source>
</reference>
<sequence length="232" mass="26595">MATIKLYANLISPPSRAVEWVMRLNHVPHELVVIECERPTFPSADFLALNPNGLLPVLEHGTMILFESHAILVYLAEAFGWTALYPRDVQAHAKVNEYLHWHHTNARLITTKVVVPLKRVKLNEELPDNVVLVNEAPTLIAKLAELMETFLLQEYLASQEDPTLADFAAYCEFVQLDLLGFFDFTPYPKVVAWMHRMKHVPLHDEMHAPVDKWLADLELKTLAKIKEESLTR</sequence>
<organism evidence="1 2">
    <name type="scientific">Peronosclerospora sorghi</name>
    <dbReference type="NCBI Taxonomy" id="230839"/>
    <lineage>
        <taxon>Eukaryota</taxon>
        <taxon>Sar</taxon>
        <taxon>Stramenopiles</taxon>
        <taxon>Oomycota</taxon>
        <taxon>Peronosporomycetes</taxon>
        <taxon>Peronosporales</taxon>
        <taxon>Peronosporaceae</taxon>
        <taxon>Peronosclerospora</taxon>
    </lineage>
</organism>
<comment type="caution">
    <text evidence="1">The sequence shown here is derived from an EMBL/GenBank/DDBJ whole genome shotgun (WGS) entry which is preliminary data.</text>
</comment>
<protein>
    <submittedName>
        <fullName evidence="1">Uncharacterized protein</fullName>
    </submittedName>
</protein>
<accession>A0ACC0WJG7</accession>
<dbReference type="Proteomes" id="UP001163321">
    <property type="component" value="Chromosome 12"/>
</dbReference>
<keyword evidence="2" id="KW-1185">Reference proteome</keyword>
<proteinExistence type="predicted"/>
<evidence type="ECO:0000313" key="1">
    <source>
        <dbReference type="EMBL" id="KAI9918737.1"/>
    </source>
</evidence>